<dbReference type="Proteomes" id="UP000516230">
    <property type="component" value="Chromosome"/>
</dbReference>
<name>A0A7H0HXB2_9ACTN</name>
<protein>
    <recommendedName>
        <fullName evidence="4">Integral membrane protein</fullName>
    </recommendedName>
</protein>
<evidence type="ECO:0008006" key="4">
    <source>
        <dbReference type="Google" id="ProtNLM"/>
    </source>
</evidence>
<feature type="transmembrane region" description="Helical" evidence="1">
    <location>
        <begin position="58"/>
        <end position="76"/>
    </location>
</feature>
<accession>A0A7H0HXB2</accession>
<evidence type="ECO:0000256" key="1">
    <source>
        <dbReference type="SAM" id="Phobius"/>
    </source>
</evidence>
<dbReference type="EMBL" id="CP060825">
    <property type="protein sequence ID" value="QNP65178.1"/>
    <property type="molecule type" value="Genomic_DNA"/>
</dbReference>
<keyword evidence="1" id="KW-1133">Transmembrane helix</keyword>
<sequence length="91" mass="9503">MLLVTLGSVLIGLALSWAATRHLSERLPSRRSVFTTGVVGALFGAYVTHVALGPGHEAATLIGSAAIACVLLSLLLRPAGSARRLHRAFPF</sequence>
<dbReference type="AlphaFoldDB" id="A0A7H0HXB2"/>
<dbReference type="KEGG" id="sgj:IAG43_21125"/>
<organism evidence="2 3">
    <name type="scientific">Streptomyces genisteinicus</name>
    <dbReference type="NCBI Taxonomy" id="2768068"/>
    <lineage>
        <taxon>Bacteria</taxon>
        <taxon>Bacillati</taxon>
        <taxon>Actinomycetota</taxon>
        <taxon>Actinomycetes</taxon>
        <taxon>Kitasatosporales</taxon>
        <taxon>Streptomycetaceae</taxon>
        <taxon>Streptomyces</taxon>
    </lineage>
</organism>
<gene>
    <name evidence="2" type="ORF">IAG43_21125</name>
</gene>
<dbReference type="RefSeq" id="WP_187742268.1">
    <property type="nucleotide sequence ID" value="NZ_CP060825.1"/>
</dbReference>
<keyword evidence="1" id="KW-0472">Membrane</keyword>
<keyword evidence="3" id="KW-1185">Reference proteome</keyword>
<proteinExistence type="predicted"/>
<keyword evidence="1" id="KW-0812">Transmembrane</keyword>
<evidence type="ECO:0000313" key="3">
    <source>
        <dbReference type="Proteomes" id="UP000516230"/>
    </source>
</evidence>
<evidence type="ECO:0000313" key="2">
    <source>
        <dbReference type="EMBL" id="QNP65178.1"/>
    </source>
</evidence>
<reference evidence="2 3" key="1">
    <citation type="submission" date="2020-08" db="EMBL/GenBank/DDBJ databases">
        <title>A novel species.</title>
        <authorList>
            <person name="Gao J."/>
        </authorList>
    </citation>
    <scope>NUCLEOTIDE SEQUENCE [LARGE SCALE GENOMIC DNA]</scope>
    <source>
        <strain evidence="2 3">CRPJ-33</strain>
    </source>
</reference>